<dbReference type="InterPro" id="IPR016461">
    <property type="entry name" value="COMT-like"/>
</dbReference>
<feature type="domain" description="O-methyltransferase dimerisation" evidence="5">
    <location>
        <begin position="36"/>
        <end position="105"/>
    </location>
</feature>
<dbReference type="PDB" id="7UX7">
    <property type="method" value="X-ray"/>
    <property type="resolution" value="1.14 A"/>
    <property type="chains" value="A/B=2-375"/>
</dbReference>
<dbReference type="SUPFAM" id="SSF53335">
    <property type="entry name" value="S-adenosyl-L-methionine-dependent methyltransferases"/>
    <property type="match status" value="1"/>
</dbReference>
<proteinExistence type="evidence at protein level"/>
<accession>A0A0D4WTP2</accession>
<dbReference type="InterPro" id="IPR036390">
    <property type="entry name" value="WH_DNA-bd_sf"/>
</dbReference>
<keyword evidence="7 8" id="KW-0002">3D-structure</keyword>
<dbReference type="AlphaFoldDB" id="A0A0D4WTP2"/>
<evidence type="ECO:0007829" key="7">
    <source>
        <dbReference type="PDB" id="7UX6"/>
    </source>
</evidence>
<dbReference type="InterPro" id="IPR036388">
    <property type="entry name" value="WH-like_DNA-bd_sf"/>
</dbReference>
<evidence type="ECO:0000313" key="6">
    <source>
        <dbReference type="EMBL" id="AJV88379.1"/>
    </source>
</evidence>
<evidence type="ECO:0000256" key="2">
    <source>
        <dbReference type="ARBA" id="ARBA00022679"/>
    </source>
</evidence>
<dbReference type="SMR" id="A0A0D4WTP2"/>
<dbReference type="InterPro" id="IPR012967">
    <property type="entry name" value="COMT_dimerisation"/>
</dbReference>
<evidence type="ECO:0000256" key="3">
    <source>
        <dbReference type="ARBA" id="ARBA00022691"/>
    </source>
</evidence>
<dbReference type="InterPro" id="IPR053173">
    <property type="entry name" value="SAM-binding_MTase"/>
</dbReference>
<dbReference type="Gene3D" id="1.10.10.10">
    <property type="entry name" value="Winged helix-like DNA-binding domain superfamily/Winged helix DNA-binding domain"/>
    <property type="match status" value="1"/>
</dbReference>
<feature type="binding site" evidence="7 8">
    <location>
        <position position="251"/>
    </location>
    <ligand>
        <name>S-adenosyl-L-homocysteine</name>
        <dbReference type="ChEBI" id="CHEBI:57856"/>
    </ligand>
</feature>
<dbReference type="GO" id="GO:0032259">
    <property type="term" value="P:methylation"/>
    <property type="evidence" value="ECO:0007669"/>
    <property type="project" value="UniProtKB-KW"/>
</dbReference>
<protein>
    <submittedName>
        <fullName evidence="6">MfnG</fullName>
    </submittedName>
</protein>
<dbReference type="EMBL" id="KP715145">
    <property type="protein sequence ID" value="AJV88379.1"/>
    <property type="molecule type" value="Genomic_DNA"/>
</dbReference>
<dbReference type="PDB" id="7UX6">
    <property type="method" value="X-ray"/>
    <property type="resolution" value="1.35 A"/>
    <property type="chains" value="A/B=2-375"/>
</dbReference>
<keyword evidence="3" id="KW-0949">S-adenosyl-L-methionine</keyword>
<feature type="binding site" evidence="7 8">
    <location>
        <position position="252"/>
    </location>
    <ligand>
        <name>S-adenosyl-L-homocysteine</name>
        <dbReference type="ChEBI" id="CHEBI:57856"/>
    </ligand>
</feature>
<dbReference type="PDB" id="7UX8">
    <property type="method" value="X-ray"/>
    <property type="resolution" value="1.40 A"/>
    <property type="chains" value="A/B=2-375"/>
</dbReference>
<sequence>MTPEGNVSLVDESLLVGVTDEDRAVRSAHQFYERLIGLWAPAVMEAAHELGVFAALAEAPADSGELARRLDCDARAMRVLLDALYAYDVIDRIHDTNGFRYLLSAEARECLLPGTLFSLVGKFMHDINVAWPAWRNLAEVVRHGARDTSGAESPNGIAQEDYESLVGGINFWAPPIVTTLSRKLRASGRSGDATASVLDVGCGTGLYSQLLLREFPRWTATGLDVERIATLANAQALRLGVEERFATRAGDFWRGGWGTGYDLVLFANIFHLQTPASAVRLMRHAAACLAPDGLVAVVDQIVDADREPKTPQDRFALLFAASMTNTGGGDAYTFQEYEEWFTAAGLQRIETLDTPMHRILLARRATEPSAVPEGQ</sequence>
<name>A0A0D4WTP2_9ACTN</name>
<dbReference type="GO" id="GO:0046983">
    <property type="term" value="F:protein dimerization activity"/>
    <property type="evidence" value="ECO:0007669"/>
    <property type="project" value="InterPro"/>
</dbReference>
<evidence type="ECO:0000259" key="5">
    <source>
        <dbReference type="Pfam" id="PF08100"/>
    </source>
</evidence>
<dbReference type="GO" id="GO:0008171">
    <property type="term" value="F:O-methyltransferase activity"/>
    <property type="evidence" value="ECO:0007669"/>
    <property type="project" value="InterPro"/>
</dbReference>
<dbReference type="PANTHER" id="PTHR45128:SF1">
    <property type="entry name" value="S-ADENOSYLMETHIONINE-DEPENDENT METHYLTRANSFERASE RV2258C"/>
    <property type="match status" value="1"/>
</dbReference>
<dbReference type="InterPro" id="IPR029063">
    <property type="entry name" value="SAM-dependent_MTases_sf"/>
</dbReference>
<keyword evidence="1" id="KW-0489">Methyltransferase</keyword>
<organism evidence="6">
    <name type="scientific">Streptomyces drozdowiczii</name>
    <dbReference type="NCBI Taxonomy" id="202862"/>
    <lineage>
        <taxon>Bacteria</taxon>
        <taxon>Bacillati</taxon>
        <taxon>Actinomycetota</taxon>
        <taxon>Actinomycetes</taxon>
        <taxon>Kitasatosporales</taxon>
        <taxon>Streptomycetaceae</taxon>
        <taxon>Streptomyces</taxon>
    </lineage>
</organism>
<evidence type="ECO:0000256" key="1">
    <source>
        <dbReference type="ARBA" id="ARBA00022603"/>
    </source>
</evidence>
<reference evidence="6" key="1">
    <citation type="journal article" date="2015" name="Org. Lett.">
        <title>Biosynthesis of the Anti-infective Marformycins Featuring Pre-NRPS Assembly Line N-Formylation and O-Methylation and Post-Assembly Line C-Hydroxylation Chemistries.</title>
        <authorList>
            <person name="Liu J."/>
            <person name="Wang B."/>
            <person name="Li H."/>
            <person name="Xie Y."/>
            <person name="Li Q."/>
            <person name="Qin X."/>
            <person name="Zhang X."/>
            <person name="Ju J."/>
        </authorList>
    </citation>
    <scope>NUCLEOTIDE SEQUENCE</scope>
    <source>
        <strain evidence="6">SCSIO 10141</strain>
    </source>
</reference>
<dbReference type="Gene3D" id="3.40.50.150">
    <property type="entry name" value="Vaccinia Virus protein VP39"/>
    <property type="match status" value="1"/>
</dbReference>
<evidence type="ECO:0000259" key="4">
    <source>
        <dbReference type="Pfam" id="PF00891"/>
    </source>
</evidence>
<feature type="binding site" evidence="7 8">
    <location>
        <position position="268"/>
    </location>
    <ligand>
        <name>S-adenosyl-L-homocysteine</name>
        <dbReference type="ChEBI" id="CHEBI:57856"/>
    </ligand>
</feature>
<dbReference type="SUPFAM" id="SSF46785">
    <property type="entry name" value="Winged helix' DNA-binding domain"/>
    <property type="match status" value="1"/>
</dbReference>
<dbReference type="InterPro" id="IPR001077">
    <property type="entry name" value="COMT_C"/>
</dbReference>
<dbReference type="CDD" id="cd02440">
    <property type="entry name" value="AdoMet_MTases"/>
    <property type="match status" value="1"/>
</dbReference>
<dbReference type="PROSITE" id="PS51683">
    <property type="entry name" value="SAM_OMT_II"/>
    <property type="match status" value="1"/>
</dbReference>
<evidence type="ECO:0007829" key="8">
    <source>
        <dbReference type="PDB" id="7UX7"/>
    </source>
</evidence>
<dbReference type="PANTHER" id="PTHR45128">
    <property type="entry name" value="METHYLTRANSFERASE TYPE 11"/>
    <property type="match status" value="1"/>
</dbReference>
<feature type="domain" description="O-methyltransferase C-terminal" evidence="4">
    <location>
        <begin position="195"/>
        <end position="346"/>
    </location>
</feature>
<dbReference type="PIRSF" id="PIRSF005739">
    <property type="entry name" value="O-mtase"/>
    <property type="match status" value="1"/>
</dbReference>
<feature type="binding site" evidence="7 8">
    <location>
        <position position="224"/>
    </location>
    <ligand>
        <name>S-adenosyl-L-homocysteine</name>
        <dbReference type="ChEBI" id="CHEBI:57856"/>
    </ligand>
</feature>
<dbReference type="Pfam" id="PF08100">
    <property type="entry name" value="Dimerisation"/>
    <property type="match status" value="1"/>
</dbReference>
<dbReference type="Pfam" id="PF00891">
    <property type="entry name" value="Methyltransf_2"/>
    <property type="match status" value="1"/>
</dbReference>
<reference evidence="7 8" key="2">
    <citation type="journal article" date="2022" name="Protein Sci.">
        <title>Expanding the eukaryotic genetic code with a biosynthesized 21st amino acid.</title>
        <authorList>
            <person name="Wu K.L."/>
            <person name="Moore J.A."/>
            <person name="Miller M.D."/>
            <person name="Chen Y."/>
            <person name="Lee C."/>
            <person name="Xu W."/>
            <person name="Peng Z."/>
            <person name="Duan Q."/>
            <person name="Phillips G.N."/>
            <person name="Uribe R.A."/>
            <person name="Xiao H."/>
        </authorList>
    </citation>
    <scope>X-RAY CRYSTALLOGRAPHY (1.14 ANGSTROMS) OF 2-375 IN COMPLEX WITH S-ADENOSYL-L-HOMOCYSTEINE</scope>
</reference>
<keyword evidence="2" id="KW-0808">Transferase</keyword>